<comment type="caution">
    <text evidence="7">The sequence shown here is derived from an EMBL/GenBank/DDBJ whole genome shotgun (WGS) entry which is preliminary data.</text>
</comment>
<name>A0ABP4NBY9_9ACTN</name>
<dbReference type="Pfam" id="PF09084">
    <property type="entry name" value="NMT1"/>
    <property type="match status" value="1"/>
</dbReference>
<dbReference type="RefSeq" id="WP_344210390.1">
    <property type="nucleotide sequence ID" value="NZ_BAAAOS010000007.1"/>
</dbReference>
<dbReference type="PANTHER" id="PTHR30024">
    <property type="entry name" value="ALIPHATIC SULFONATES-BINDING PROTEIN-RELATED"/>
    <property type="match status" value="1"/>
</dbReference>
<sequence length="335" mass="35357">MPSSITRRRFAAALAGLALTTTIVACSNDPESGGADTQQVTFGYIADYNGTSLLAIADDQKLWSKHGLKVDAKVFTNGPLQIQALGTGDLDFGYIGPGAMWLPASGQAKVVAINTLGNADRVIAQPGIDSMEQLKGKTIGVPEGTSGDMILTLALQKAGMTKADVKVVPMDASTIVAAFASKKIDAAGFWYPAIATIKKQLPDLAELAKNSDFSAQVSFPTAFVAGNDVVAKEQDKTSKVIAVLREAMEFRSANADKTIELTAEMLNVPVDQVKADAGNVKVLSVAELDAMTKDGTIGKWLTGMNSYFVQIGKLKQPVDPKTYYTGDNLFTAAAQ</sequence>
<dbReference type="PANTHER" id="PTHR30024:SF47">
    <property type="entry name" value="TAURINE-BINDING PERIPLASMIC PROTEIN"/>
    <property type="match status" value="1"/>
</dbReference>
<dbReference type="InterPro" id="IPR015168">
    <property type="entry name" value="SsuA/THI5"/>
</dbReference>
<dbReference type="Proteomes" id="UP001500393">
    <property type="component" value="Unassembled WGS sequence"/>
</dbReference>
<evidence type="ECO:0000256" key="1">
    <source>
        <dbReference type="ARBA" id="ARBA00004418"/>
    </source>
</evidence>
<dbReference type="InterPro" id="IPR010067">
    <property type="entry name" value="ABC_SsuA_sub-bd"/>
</dbReference>
<reference evidence="8" key="1">
    <citation type="journal article" date="2019" name="Int. J. Syst. Evol. Microbiol.">
        <title>The Global Catalogue of Microorganisms (GCM) 10K type strain sequencing project: providing services to taxonomists for standard genome sequencing and annotation.</title>
        <authorList>
            <consortium name="The Broad Institute Genomics Platform"/>
            <consortium name="The Broad Institute Genome Sequencing Center for Infectious Disease"/>
            <person name="Wu L."/>
            <person name="Ma J."/>
        </authorList>
    </citation>
    <scope>NUCLEOTIDE SEQUENCE [LARGE SCALE GENOMIC DNA]</scope>
    <source>
        <strain evidence="8">JCM 14969</strain>
    </source>
</reference>
<dbReference type="PROSITE" id="PS51257">
    <property type="entry name" value="PROKAR_LIPOPROTEIN"/>
    <property type="match status" value="1"/>
</dbReference>
<comment type="subcellular location">
    <subcellularLocation>
        <location evidence="1">Periplasm</location>
    </subcellularLocation>
</comment>
<evidence type="ECO:0000256" key="5">
    <source>
        <dbReference type="SAM" id="SignalP"/>
    </source>
</evidence>
<feature type="chain" id="PRO_5045158262" evidence="5">
    <location>
        <begin position="26"/>
        <end position="335"/>
    </location>
</feature>
<evidence type="ECO:0000313" key="7">
    <source>
        <dbReference type="EMBL" id="GAA1559277.1"/>
    </source>
</evidence>
<proteinExistence type="inferred from homology"/>
<gene>
    <name evidence="7" type="ORF">GCM10009789_10830</name>
</gene>
<evidence type="ECO:0000256" key="4">
    <source>
        <dbReference type="ARBA" id="ARBA00022729"/>
    </source>
</evidence>
<dbReference type="CDD" id="cd13561">
    <property type="entry name" value="PBP2_SsuA_like_4"/>
    <property type="match status" value="1"/>
</dbReference>
<keyword evidence="3" id="KW-0813">Transport</keyword>
<keyword evidence="4 5" id="KW-0732">Signal</keyword>
<comment type="similarity">
    <text evidence="2">Belongs to the bacterial solute-binding protein SsuA/TauA family.</text>
</comment>
<dbReference type="SUPFAM" id="SSF53850">
    <property type="entry name" value="Periplasmic binding protein-like II"/>
    <property type="match status" value="1"/>
</dbReference>
<feature type="signal peptide" evidence="5">
    <location>
        <begin position="1"/>
        <end position="25"/>
    </location>
</feature>
<evidence type="ECO:0000256" key="2">
    <source>
        <dbReference type="ARBA" id="ARBA00010742"/>
    </source>
</evidence>
<dbReference type="NCBIfam" id="TIGR01728">
    <property type="entry name" value="SsuA_fam"/>
    <property type="match status" value="1"/>
</dbReference>
<dbReference type="Gene3D" id="3.40.190.10">
    <property type="entry name" value="Periplasmic binding protein-like II"/>
    <property type="match status" value="2"/>
</dbReference>
<evidence type="ECO:0000259" key="6">
    <source>
        <dbReference type="Pfam" id="PF09084"/>
    </source>
</evidence>
<dbReference type="EMBL" id="BAAAOS010000007">
    <property type="protein sequence ID" value="GAA1559277.1"/>
    <property type="molecule type" value="Genomic_DNA"/>
</dbReference>
<evidence type="ECO:0000313" key="8">
    <source>
        <dbReference type="Proteomes" id="UP001500393"/>
    </source>
</evidence>
<feature type="domain" description="SsuA/THI5-like" evidence="6">
    <location>
        <begin position="56"/>
        <end position="254"/>
    </location>
</feature>
<organism evidence="7 8">
    <name type="scientific">Kribbella sancticallisti</name>
    <dbReference type="NCBI Taxonomy" id="460087"/>
    <lineage>
        <taxon>Bacteria</taxon>
        <taxon>Bacillati</taxon>
        <taxon>Actinomycetota</taxon>
        <taxon>Actinomycetes</taxon>
        <taxon>Propionibacteriales</taxon>
        <taxon>Kribbellaceae</taxon>
        <taxon>Kribbella</taxon>
    </lineage>
</organism>
<keyword evidence="8" id="KW-1185">Reference proteome</keyword>
<protein>
    <submittedName>
        <fullName evidence="7">Aliphatic sulfonate ABC transporter substrate-binding protein</fullName>
    </submittedName>
</protein>
<evidence type="ECO:0000256" key="3">
    <source>
        <dbReference type="ARBA" id="ARBA00022448"/>
    </source>
</evidence>
<accession>A0ABP4NBY9</accession>